<reference evidence="3" key="1">
    <citation type="submission" date="2019-12" db="UniProtKB">
        <authorList>
            <consortium name="WormBaseParasite"/>
        </authorList>
    </citation>
    <scope>IDENTIFICATION</scope>
</reference>
<name>A0A5S6QD56_TRIMR</name>
<accession>A0A5S6QD56</accession>
<feature type="region of interest" description="Disordered" evidence="1">
    <location>
        <begin position="169"/>
        <end position="210"/>
    </location>
</feature>
<keyword evidence="2" id="KW-1185">Reference proteome</keyword>
<evidence type="ECO:0000313" key="3">
    <source>
        <dbReference type="WBParaSite" id="TMUE_1000005153.1"/>
    </source>
</evidence>
<feature type="region of interest" description="Disordered" evidence="1">
    <location>
        <begin position="80"/>
        <end position="102"/>
    </location>
</feature>
<dbReference type="Proteomes" id="UP000046395">
    <property type="component" value="Unassembled WGS sequence"/>
</dbReference>
<protein>
    <submittedName>
        <fullName evidence="3">Uncharacterized protein</fullName>
    </submittedName>
</protein>
<sequence length="210" mass="22724">MLMLETKHAAHDCCFRKNTQLGNVISIVRRWQPQSIISMASPLGTHAFANIRSPPVDRCGHRAALGIAPSAADLHNAVRPPAANKGIRRSRSQLEGTRSEHSRSVEQLLARCCSSSILLRRRRQPGGAGMFGFGAGGQLPNGEEVGKGGVLLTRAQPAFKLRFAKANCPGGGSPLRDWKAPPPRPELPNMEDPFPTLMGKLQKEQGNENP</sequence>
<dbReference type="WBParaSite" id="TMUE_1000005153.1">
    <property type="protein sequence ID" value="TMUE_1000005153.1"/>
    <property type="gene ID" value="WBGene00285316"/>
</dbReference>
<proteinExistence type="predicted"/>
<organism evidence="2 3">
    <name type="scientific">Trichuris muris</name>
    <name type="common">Mouse whipworm</name>
    <dbReference type="NCBI Taxonomy" id="70415"/>
    <lineage>
        <taxon>Eukaryota</taxon>
        <taxon>Metazoa</taxon>
        <taxon>Ecdysozoa</taxon>
        <taxon>Nematoda</taxon>
        <taxon>Enoplea</taxon>
        <taxon>Dorylaimia</taxon>
        <taxon>Trichinellida</taxon>
        <taxon>Trichuridae</taxon>
        <taxon>Trichuris</taxon>
    </lineage>
</organism>
<evidence type="ECO:0000256" key="1">
    <source>
        <dbReference type="SAM" id="MobiDB-lite"/>
    </source>
</evidence>
<dbReference type="AlphaFoldDB" id="A0A5S6QD56"/>
<feature type="compositionally biased region" description="Basic and acidic residues" evidence="1">
    <location>
        <begin position="201"/>
        <end position="210"/>
    </location>
</feature>
<evidence type="ECO:0000313" key="2">
    <source>
        <dbReference type="Proteomes" id="UP000046395"/>
    </source>
</evidence>